<dbReference type="PANTHER" id="PTHR46401">
    <property type="entry name" value="GLYCOSYLTRANSFERASE WBBK-RELATED"/>
    <property type="match status" value="1"/>
</dbReference>
<accession>A0A1R3T2F5</accession>
<dbReference type="EMBL" id="LT605205">
    <property type="protein sequence ID" value="SCD20209.1"/>
    <property type="molecule type" value="Genomic_DNA"/>
</dbReference>
<gene>
    <name evidence="3" type="ORF">PSM36_1387</name>
</gene>
<dbReference type="GO" id="GO:0016757">
    <property type="term" value="F:glycosyltransferase activity"/>
    <property type="evidence" value="ECO:0007669"/>
    <property type="project" value="UniProtKB-ARBA"/>
</dbReference>
<dbReference type="Pfam" id="PF13439">
    <property type="entry name" value="Glyco_transf_4"/>
    <property type="match status" value="1"/>
</dbReference>
<dbReference type="Pfam" id="PF13692">
    <property type="entry name" value="Glyco_trans_1_4"/>
    <property type="match status" value="1"/>
</dbReference>
<protein>
    <submittedName>
        <fullName evidence="3">GT1_wcfI_like</fullName>
    </submittedName>
</protein>
<evidence type="ECO:0000256" key="1">
    <source>
        <dbReference type="ARBA" id="ARBA00022679"/>
    </source>
</evidence>
<evidence type="ECO:0000313" key="4">
    <source>
        <dbReference type="Proteomes" id="UP000187464"/>
    </source>
</evidence>
<feature type="domain" description="Glycosyltransferase subfamily 4-like N-terminal" evidence="2">
    <location>
        <begin position="29"/>
        <end position="217"/>
    </location>
</feature>
<reference evidence="3 4" key="1">
    <citation type="submission" date="2016-08" db="EMBL/GenBank/DDBJ databases">
        <authorList>
            <person name="Seilhamer J.J."/>
        </authorList>
    </citation>
    <scope>NUCLEOTIDE SEQUENCE [LARGE SCALE GENOMIC DNA]</scope>
    <source>
        <strain evidence="3">M3/6</strain>
    </source>
</reference>
<keyword evidence="4" id="KW-1185">Reference proteome</keyword>
<evidence type="ECO:0000259" key="2">
    <source>
        <dbReference type="Pfam" id="PF13439"/>
    </source>
</evidence>
<dbReference type="Proteomes" id="UP000187464">
    <property type="component" value="Chromosome I"/>
</dbReference>
<dbReference type="InterPro" id="IPR028098">
    <property type="entry name" value="Glyco_trans_4-like_N"/>
</dbReference>
<dbReference type="AlphaFoldDB" id="A0A1R3T2F5"/>
<sequence>MKTLLQINTVINSGSTGRIAEEIGIKAMEQGWDSYIAYGRNDKPSASHKMKIGNEWDMKWHGIATRLFDRHGFVSAKATKKLIEDIKLIQPDIIHLHNLHGYYLNIELLFNYLSRVNTPVVWTLHDCWAFTGHCTHFSYVDCNKWKVQCEKCPQKKEYPASYWIDNSYKNFLKKQKLFTSIKDMTIVPVSNWLAGVVNESFFSKYPIRVIYNGVDIEVFKPRNTVNLRKQYHLENKFVLLGVASVWSERKGLYDFIKLSRVLDKNERIILIGLNKQQIKLLPNNIIGIERTDDVLQLIEFYSLADVVLNLSFEETFGLTTVEGFACETPSIVYNCTASPELTSASTGFIVTQGDFSEIRRAIDTVKSNGKVVYQDACRERAVSFFNKEDRYEQYIQLYHQLLSKS</sequence>
<dbReference type="SUPFAM" id="SSF53756">
    <property type="entry name" value="UDP-Glycosyltransferase/glycogen phosphorylase"/>
    <property type="match status" value="1"/>
</dbReference>
<dbReference type="RefSeq" id="WP_076930068.1">
    <property type="nucleotide sequence ID" value="NZ_LT605205.1"/>
</dbReference>
<dbReference type="Gene3D" id="3.40.50.2000">
    <property type="entry name" value="Glycogen Phosphorylase B"/>
    <property type="match status" value="2"/>
</dbReference>
<dbReference type="KEGG" id="psac:PSM36_1387"/>
<organism evidence="3 4">
    <name type="scientific">Proteiniphilum saccharofermentans</name>
    <dbReference type="NCBI Taxonomy" id="1642647"/>
    <lineage>
        <taxon>Bacteria</taxon>
        <taxon>Pseudomonadati</taxon>
        <taxon>Bacteroidota</taxon>
        <taxon>Bacteroidia</taxon>
        <taxon>Bacteroidales</taxon>
        <taxon>Dysgonomonadaceae</taxon>
        <taxon>Proteiniphilum</taxon>
    </lineage>
</organism>
<proteinExistence type="predicted"/>
<dbReference type="STRING" id="1642647.PSM36_1387"/>
<evidence type="ECO:0000313" key="3">
    <source>
        <dbReference type="EMBL" id="SCD20209.1"/>
    </source>
</evidence>
<keyword evidence="1" id="KW-0808">Transferase</keyword>
<dbReference type="PANTHER" id="PTHR46401:SF2">
    <property type="entry name" value="GLYCOSYLTRANSFERASE WBBK-RELATED"/>
    <property type="match status" value="1"/>
</dbReference>
<name>A0A1R3T2F5_9BACT</name>